<keyword evidence="4" id="KW-1003">Cell membrane</keyword>
<dbReference type="SUPFAM" id="SSF47986">
    <property type="entry name" value="DEATH domain"/>
    <property type="match status" value="1"/>
</dbReference>
<evidence type="ECO:0000256" key="16">
    <source>
        <dbReference type="ARBA" id="ARBA00038296"/>
    </source>
</evidence>
<dbReference type="SUPFAM" id="SSF52047">
    <property type="entry name" value="RNI-like"/>
    <property type="match status" value="1"/>
</dbReference>
<comment type="subcellular location">
    <subcellularLocation>
        <location evidence="1">Basolateral cell membrane</location>
    </subcellularLocation>
    <subcellularLocation>
        <location evidence="2">Cell membrane</location>
        <topology evidence="2">Lipid-anchor</topology>
    </subcellularLocation>
    <subcellularLocation>
        <location evidence="3">Cytoplasm</location>
    </subcellularLocation>
</comment>
<dbReference type="InterPro" id="IPR007111">
    <property type="entry name" value="NACHT_NTPase"/>
</dbReference>
<dbReference type="CDD" id="cd01671">
    <property type="entry name" value="CARD"/>
    <property type="match status" value="1"/>
</dbReference>
<dbReference type="PANTHER" id="PTHR24106">
    <property type="entry name" value="NACHT, LRR AND CARD DOMAINS-CONTAINING"/>
    <property type="match status" value="1"/>
</dbReference>
<feature type="domain" description="NACHT" evidence="18">
    <location>
        <begin position="191"/>
        <end position="324"/>
    </location>
</feature>
<organism evidence="19 20">
    <name type="scientific">Atractosteus spatula</name>
    <name type="common">Alligator gar</name>
    <name type="synonym">Lepisosteus spatula</name>
    <dbReference type="NCBI Taxonomy" id="7917"/>
    <lineage>
        <taxon>Eukaryota</taxon>
        <taxon>Metazoa</taxon>
        <taxon>Chordata</taxon>
        <taxon>Craniata</taxon>
        <taxon>Vertebrata</taxon>
        <taxon>Euteleostomi</taxon>
        <taxon>Actinopterygii</taxon>
        <taxon>Neopterygii</taxon>
        <taxon>Holostei</taxon>
        <taxon>Semionotiformes</taxon>
        <taxon>Lepisosteidae</taxon>
        <taxon>Atractosteus</taxon>
    </lineage>
</organism>
<dbReference type="Gene3D" id="1.10.533.10">
    <property type="entry name" value="Death Domain, Fas"/>
    <property type="match status" value="1"/>
</dbReference>
<keyword evidence="9" id="KW-0547">Nucleotide-binding</keyword>
<keyword evidence="7" id="KW-0433">Leucine-rich repeat</keyword>
<evidence type="ECO:0000256" key="9">
    <source>
        <dbReference type="ARBA" id="ARBA00022741"/>
    </source>
</evidence>
<dbReference type="Pfam" id="PF00619">
    <property type="entry name" value="CARD"/>
    <property type="match status" value="1"/>
</dbReference>
<evidence type="ECO:0000256" key="6">
    <source>
        <dbReference type="ARBA" id="ARBA00022588"/>
    </source>
</evidence>
<evidence type="ECO:0000256" key="7">
    <source>
        <dbReference type="ARBA" id="ARBA00022614"/>
    </source>
</evidence>
<dbReference type="GO" id="GO:0045087">
    <property type="term" value="P:innate immune response"/>
    <property type="evidence" value="ECO:0007669"/>
    <property type="project" value="UniProtKB-KW"/>
</dbReference>
<evidence type="ECO:0000256" key="4">
    <source>
        <dbReference type="ARBA" id="ARBA00022475"/>
    </source>
</evidence>
<comment type="similarity">
    <text evidence="16">Belongs to the NOD1-NOD2 family.</text>
</comment>
<dbReference type="PROSITE" id="PS50837">
    <property type="entry name" value="NACHT"/>
    <property type="match status" value="1"/>
</dbReference>
<dbReference type="InterPro" id="IPR027417">
    <property type="entry name" value="P-loop_NTPase"/>
</dbReference>
<evidence type="ECO:0000256" key="10">
    <source>
        <dbReference type="ARBA" id="ARBA00022840"/>
    </source>
</evidence>
<evidence type="ECO:0000256" key="14">
    <source>
        <dbReference type="ARBA" id="ARBA00023139"/>
    </source>
</evidence>
<dbReference type="Pfam" id="PF05729">
    <property type="entry name" value="NACHT"/>
    <property type="match status" value="1"/>
</dbReference>
<dbReference type="PROSITE" id="PS50209">
    <property type="entry name" value="CARD"/>
    <property type="match status" value="1"/>
</dbReference>
<dbReference type="EMBL" id="JAAWVO010004385">
    <property type="protein sequence ID" value="MBN3312132.1"/>
    <property type="molecule type" value="Genomic_DNA"/>
</dbReference>
<keyword evidence="15" id="KW-0449">Lipoprotein</keyword>
<keyword evidence="6" id="KW-0399">Innate immunity</keyword>
<keyword evidence="10" id="KW-0067">ATP-binding</keyword>
<evidence type="ECO:0000256" key="8">
    <source>
        <dbReference type="ARBA" id="ARBA00022737"/>
    </source>
</evidence>
<keyword evidence="5" id="KW-0963">Cytoplasm</keyword>
<protein>
    <submittedName>
        <fullName evidence="19">NLRC3 protein</fullName>
    </submittedName>
</protein>
<evidence type="ECO:0000313" key="19">
    <source>
        <dbReference type="EMBL" id="MBN3312132.1"/>
    </source>
</evidence>
<evidence type="ECO:0000313" key="20">
    <source>
        <dbReference type="Proteomes" id="UP000736164"/>
    </source>
</evidence>
<reference evidence="19" key="1">
    <citation type="journal article" date="2021" name="Cell">
        <title>Tracing the genetic footprints of vertebrate landing in non-teleost ray-finned fishes.</title>
        <authorList>
            <person name="Bi X."/>
            <person name="Wang K."/>
            <person name="Yang L."/>
            <person name="Pan H."/>
            <person name="Jiang H."/>
            <person name="Wei Q."/>
            <person name="Fang M."/>
            <person name="Yu H."/>
            <person name="Zhu C."/>
            <person name="Cai Y."/>
            <person name="He Y."/>
            <person name="Gan X."/>
            <person name="Zeng H."/>
            <person name="Yu D."/>
            <person name="Zhu Y."/>
            <person name="Jiang H."/>
            <person name="Qiu Q."/>
            <person name="Yang H."/>
            <person name="Zhang Y.E."/>
            <person name="Wang W."/>
            <person name="Zhu M."/>
            <person name="He S."/>
            <person name="Zhang G."/>
        </authorList>
    </citation>
    <scope>NUCLEOTIDE SEQUENCE</scope>
    <source>
        <strain evidence="19">Allg_001</strain>
    </source>
</reference>
<keyword evidence="20" id="KW-1185">Reference proteome</keyword>
<keyword evidence="11" id="KW-0832">Ubl conjugation</keyword>
<dbReference type="Gene3D" id="3.80.10.10">
    <property type="entry name" value="Ribonuclease Inhibitor"/>
    <property type="match status" value="1"/>
</dbReference>
<dbReference type="InterPro" id="IPR051261">
    <property type="entry name" value="NLR"/>
</dbReference>
<dbReference type="GO" id="GO:0042981">
    <property type="term" value="P:regulation of apoptotic process"/>
    <property type="evidence" value="ECO:0007669"/>
    <property type="project" value="InterPro"/>
</dbReference>
<evidence type="ECO:0000259" key="17">
    <source>
        <dbReference type="PROSITE" id="PS50209"/>
    </source>
</evidence>
<feature type="non-terminal residue" evidence="19">
    <location>
        <position position="853"/>
    </location>
</feature>
<keyword evidence="13" id="KW-0472">Membrane</keyword>
<feature type="non-terminal residue" evidence="19">
    <location>
        <position position="1"/>
    </location>
</feature>
<proteinExistence type="inferred from homology"/>
<comment type="caution">
    <text evidence="19">The sequence shown here is derived from an EMBL/GenBank/DDBJ whole genome shotgun (WGS) entry which is preliminary data.</text>
</comment>
<dbReference type="Gene3D" id="3.40.50.300">
    <property type="entry name" value="P-loop containing nucleotide triphosphate hydrolases"/>
    <property type="match status" value="1"/>
</dbReference>
<dbReference type="InterPro" id="IPR041267">
    <property type="entry name" value="NLRP_HD2"/>
</dbReference>
<dbReference type="InterPro" id="IPR011029">
    <property type="entry name" value="DEATH-like_dom_sf"/>
</dbReference>
<keyword evidence="14" id="KW-0564">Palmitate</keyword>
<accession>A0A8J7NEF1</accession>
<dbReference type="InterPro" id="IPR001611">
    <property type="entry name" value="Leu-rich_rpt"/>
</dbReference>
<evidence type="ECO:0000256" key="5">
    <source>
        <dbReference type="ARBA" id="ARBA00022490"/>
    </source>
</evidence>
<dbReference type="Proteomes" id="UP000736164">
    <property type="component" value="Unassembled WGS sequence"/>
</dbReference>
<dbReference type="AlphaFoldDB" id="A0A8J7NEF1"/>
<dbReference type="SMART" id="SM00368">
    <property type="entry name" value="LRR_RI"/>
    <property type="match status" value="6"/>
</dbReference>
<sequence>MAVGPCSLQLQERRPELVEMWSRCISEVLDLLHEEQVITAEDVSFVRGDHLGKTDQMRNLLDVLHGRGEESCRAFVDMLERKRHLLLQARSQPQQQHSQGSGLETLQNLLEVHKKILGSQHGTVVDYIGKSRPGQPLEESYTEITLSLNETFTVRGQHEVTEVGNAFKKLDSERRCEFETISKNLLQQDMVTAVLCGVAGSGKTTVTKRFVQYWAKDSLTSKIVFIFTFRELNLITECRSLQELLSTHYSHLKPILNQVFSKDPSRILFIFDGLDEFQFPLDFDKTPKCTDPEMPQRINHMVVNLLKGNLLHGCSMLITSRPHAVSKIPQVLIQNFYKILGFSALQQKEYFRKSCGTPEAAEEIWQYVSARPPLFLMCHIPAFCWIIVTALQEKISVTAGTENTVTVTEIYCRFLKAILVFHGEQKDGSQIQKLLKAQQLLRTMRPRLKDLGALAFKGLVERRFIFGPGDLTWFALDQNDLSKMFLVEILKEDRDFLAYEKSYHFVHTSLQEFFAALYYVLESQTGMDPFSCLKSALLPVHRRLAAGMRKLFGPERVLRKRVKEAFNWSHRHQSGHMDLFCRFVSGLLVPRTRQILEGIFVLPGGAHPQLFLLRLLHKQLDSSSLVPERQVNVCHCLYEAQDPGMMDRLKSWLAHVSQGQAQNSPRDWTELAFLLQLANNLDELNLENHGLGADGLRRLLPVLPFFSTLRLGQNPLGSEGAAVLATVLKSPDCRIERLWVVGAGLGSEGVKMLSEGLKENSTVVDLRLAINNIGDDGAGCLADVLIRNRTLKDIRLRDNLITDKGAELFMAALRENTTLEYLWLFDNKISKAGVRRLKEFAKTQGSLDIKSCT</sequence>
<dbReference type="GO" id="GO:0005524">
    <property type="term" value="F:ATP binding"/>
    <property type="evidence" value="ECO:0007669"/>
    <property type="project" value="UniProtKB-KW"/>
</dbReference>
<evidence type="ECO:0000256" key="3">
    <source>
        <dbReference type="ARBA" id="ARBA00004496"/>
    </source>
</evidence>
<evidence type="ECO:0000256" key="2">
    <source>
        <dbReference type="ARBA" id="ARBA00004193"/>
    </source>
</evidence>
<evidence type="ECO:0000256" key="11">
    <source>
        <dbReference type="ARBA" id="ARBA00022843"/>
    </source>
</evidence>
<keyword evidence="8" id="KW-0677">Repeat</keyword>
<dbReference type="Pfam" id="PF17779">
    <property type="entry name" value="WHD_NOD2"/>
    <property type="match status" value="1"/>
</dbReference>
<evidence type="ECO:0000259" key="18">
    <source>
        <dbReference type="PROSITE" id="PS50837"/>
    </source>
</evidence>
<dbReference type="InterPro" id="IPR032675">
    <property type="entry name" value="LRR_dom_sf"/>
</dbReference>
<gene>
    <name evidence="19" type="primary">Nlrc3_1</name>
    <name evidence="19" type="ORF">GTO95_0008536</name>
</gene>
<dbReference type="GO" id="GO:0016323">
    <property type="term" value="C:basolateral plasma membrane"/>
    <property type="evidence" value="ECO:0007669"/>
    <property type="project" value="UniProtKB-SubCell"/>
</dbReference>
<feature type="domain" description="CARD" evidence="17">
    <location>
        <begin position="10"/>
        <end position="94"/>
    </location>
</feature>
<dbReference type="Pfam" id="PF13516">
    <property type="entry name" value="LRR_6"/>
    <property type="match status" value="3"/>
</dbReference>
<dbReference type="InterPro" id="IPR001315">
    <property type="entry name" value="CARD"/>
</dbReference>
<dbReference type="SUPFAM" id="SSF52540">
    <property type="entry name" value="P-loop containing nucleoside triphosphate hydrolases"/>
    <property type="match status" value="1"/>
</dbReference>
<evidence type="ECO:0000256" key="13">
    <source>
        <dbReference type="ARBA" id="ARBA00023136"/>
    </source>
</evidence>
<name>A0A8J7NEF1_ATRSP</name>
<evidence type="ECO:0000256" key="1">
    <source>
        <dbReference type="ARBA" id="ARBA00004187"/>
    </source>
</evidence>
<dbReference type="GO" id="GO:0005737">
    <property type="term" value="C:cytoplasm"/>
    <property type="evidence" value="ECO:0007669"/>
    <property type="project" value="UniProtKB-SubCell"/>
</dbReference>
<evidence type="ECO:0000256" key="15">
    <source>
        <dbReference type="ARBA" id="ARBA00023288"/>
    </source>
</evidence>
<evidence type="ECO:0000256" key="12">
    <source>
        <dbReference type="ARBA" id="ARBA00022859"/>
    </source>
</evidence>
<dbReference type="InterPro" id="IPR041075">
    <property type="entry name" value="NOD1/2_WH"/>
</dbReference>
<dbReference type="Pfam" id="PF17776">
    <property type="entry name" value="NLRC4_HD2"/>
    <property type="match status" value="1"/>
</dbReference>
<keyword evidence="12" id="KW-0391">Immunity</keyword>